<dbReference type="SUPFAM" id="SSF51649">
    <property type="entry name" value="RuBisCo, C-terminal domain"/>
    <property type="match status" value="1"/>
</dbReference>
<dbReference type="SFLD" id="SFLDG00301">
    <property type="entry name" value="RuBisCO-like_proteins"/>
    <property type="match status" value="1"/>
</dbReference>
<dbReference type="Pfam" id="PF00016">
    <property type="entry name" value="RuBisCO_large"/>
    <property type="match status" value="1"/>
</dbReference>
<dbReference type="GO" id="GO:0000287">
    <property type="term" value="F:magnesium ion binding"/>
    <property type="evidence" value="ECO:0007669"/>
    <property type="project" value="InterPro"/>
</dbReference>
<accession>X1KLD9</accession>
<dbReference type="GO" id="GO:0016984">
    <property type="term" value="F:ribulose-bisphosphate carboxylase activity"/>
    <property type="evidence" value="ECO:0007669"/>
    <property type="project" value="InterPro"/>
</dbReference>
<organism evidence="2">
    <name type="scientific">marine sediment metagenome</name>
    <dbReference type="NCBI Taxonomy" id="412755"/>
    <lineage>
        <taxon>unclassified sequences</taxon>
        <taxon>metagenomes</taxon>
        <taxon>ecological metagenomes</taxon>
    </lineage>
</organism>
<evidence type="ECO:0000313" key="2">
    <source>
        <dbReference type="EMBL" id="GAI07463.1"/>
    </source>
</evidence>
<dbReference type="InterPro" id="IPR036376">
    <property type="entry name" value="RuBisCO_lsu_C_sf"/>
</dbReference>
<dbReference type="Gene3D" id="3.20.20.110">
    <property type="entry name" value="Ribulose bisphosphate carboxylase, large subunit, C-terminal domain"/>
    <property type="match status" value="1"/>
</dbReference>
<evidence type="ECO:0000259" key="1">
    <source>
        <dbReference type="Pfam" id="PF00016"/>
    </source>
</evidence>
<comment type="caution">
    <text evidence="2">The sequence shown here is derived from an EMBL/GenBank/DDBJ whole genome shotgun (WGS) entry which is preliminary data.</text>
</comment>
<dbReference type="SFLD" id="SFLDS00014">
    <property type="entry name" value="RuBisCO"/>
    <property type="match status" value="1"/>
</dbReference>
<dbReference type="AlphaFoldDB" id="X1KLD9"/>
<proteinExistence type="predicted"/>
<protein>
    <recommendedName>
        <fullName evidence="1">Ribulose bisphosphate carboxylase large subunit C-terminal domain-containing protein</fullName>
    </recommendedName>
</protein>
<dbReference type="InterPro" id="IPR033966">
    <property type="entry name" value="RuBisCO"/>
</dbReference>
<dbReference type="PANTHER" id="PTHR42704:SF17">
    <property type="entry name" value="RIBULOSE BISPHOSPHATE CARBOXYLASE LARGE CHAIN"/>
    <property type="match status" value="1"/>
</dbReference>
<name>X1KLD9_9ZZZZ</name>
<dbReference type="InterPro" id="IPR000685">
    <property type="entry name" value="RuBisCO_lsu_C"/>
</dbReference>
<dbReference type="PANTHER" id="PTHR42704">
    <property type="entry name" value="RIBULOSE BISPHOSPHATE CARBOXYLASE"/>
    <property type="match status" value="1"/>
</dbReference>
<sequence length="308" mass="33813">IKSFKGPQFGIDGIREIFKVNDGPLTATVPKPKVGMSSEEHAQAGYEAWVGGIDLLKDDENLSGQRFNQFERRVARSLELRDRAERETGGRKSYLINVTAETREMLRRAKLVKERGGEYVMVDILTVGWAGVQSLREECEDLGLAIHAHRAFHAAFTRKREHGMSMLAVAKVARLIGVDQLHIGTAIGKLETPREEVLALQEAITGRNIRGKKHILAQGWDGTKPVFPVTSGGLHPGLIPEIIDMLGKDIVIQVGGGVWGHPHGGRAGAAAVRQAIDAALKGISLDEYAKKRKELRGALEKWGYVKPK</sequence>
<feature type="domain" description="Ribulose bisphosphate carboxylase large subunit C-terminal" evidence="1">
    <location>
        <begin position="10"/>
        <end position="302"/>
    </location>
</feature>
<gene>
    <name evidence="2" type="ORF">S06H3_08279</name>
</gene>
<dbReference type="EMBL" id="BARV01003471">
    <property type="protein sequence ID" value="GAI07463.1"/>
    <property type="molecule type" value="Genomic_DNA"/>
</dbReference>
<reference evidence="2" key="1">
    <citation type="journal article" date="2014" name="Front. Microbiol.">
        <title>High frequency of phylogenetically diverse reductive dehalogenase-homologous genes in deep subseafloor sedimentary metagenomes.</title>
        <authorList>
            <person name="Kawai M."/>
            <person name="Futagami T."/>
            <person name="Toyoda A."/>
            <person name="Takaki Y."/>
            <person name="Nishi S."/>
            <person name="Hori S."/>
            <person name="Arai W."/>
            <person name="Tsubouchi T."/>
            <person name="Morono Y."/>
            <person name="Uchiyama I."/>
            <person name="Ito T."/>
            <person name="Fujiyama A."/>
            <person name="Inagaki F."/>
            <person name="Takami H."/>
        </authorList>
    </citation>
    <scope>NUCLEOTIDE SEQUENCE</scope>
    <source>
        <strain evidence="2">Expedition CK06-06</strain>
    </source>
</reference>
<feature type="non-terminal residue" evidence="2">
    <location>
        <position position="1"/>
    </location>
</feature>